<dbReference type="InterPro" id="IPR036514">
    <property type="entry name" value="SGNH_hydro_sf"/>
</dbReference>
<dbReference type="Proteomes" id="UP000426027">
    <property type="component" value="Chromosome"/>
</dbReference>
<reference evidence="2 3" key="1">
    <citation type="submission" date="2019-11" db="EMBL/GenBank/DDBJ databases">
        <authorList>
            <person name="Im W.T."/>
        </authorList>
    </citation>
    <scope>NUCLEOTIDE SEQUENCE [LARGE SCALE GENOMIC DNA]</scope>
    <source>
        <strain evidence="2 3">SB-02</strain>
    </source>
</reference>
<dbReference type="PANTHER" id="PTHR30383:SF5">
    <property type="entry name" value="SGNH HYDROLASE-TYPE ESTERASE DOMAIN-CONTAINING PROTEIN"/>
    <property type="match status" value="1"/>
</dbReference>
<evidence type="ECO:0000259" key="1">
    <source>
        <dbReference type="Pfam" id="PF13472"/>
    </source>
</evidence>
<dbReference type="Gene3D" id="3.40.50.1110">
    <property type="entry name" value="SGNH hydrolase"/>
    <property type="match status" value="1"/>
</dbReference>
<evidence type="ECO:0000313" key="3">
    <source>
        <dbReference type="Proteomes" id="UP000426027"/>
    </source>
</evidence>
<feature type="domain" description="SGNH hydrolase-type esterase" evidence="1">
    <location>
        <begin position="27"/>
        <end position="210"/>
    </location>
</feature>
<dbReference type="RefSeq" id="WP_157475837.1">
    <property type="nucleotide sequence ID" value="NZ_CP046566.1"/>
</dbReference>
<dbReference type="PANTHER" id="PTHR30383">
    <property type="entry name" value="THIOESTERASE 1/PROTEASE 1/LYSOPHOSPHOLIPASE L1"/>
    <property type="match status" value="1"/>
</dbReference>
<keyword evidence="3" id="KW-1185">Reference proteome</keyword>
<dbReference type="AlphaFoldDB" id="A0A6I6G2B4"/>
<dbReference type="CDD" id="cd01834">
    <property type="entry name" value="SGNH_hydrolase_like_2"/>
    <property type="match status" value="1"/>
</dbReference>
<dbReference type="KEGG" id="fls:GLV81_00145"/>
<protein>
    <submittedName>
        <fullName evidence="2">G-D-S-L family lipolytic protein</fullName>
    </submittedName>
</protein>
<gene>
    <name evidence="2" type="ORF">GLV81_00145</name>
</gene>
<proteinExistence type="predicted"/>
<name>A0A6I6G2B4_9BACT</name>
<accession>A0A6I6G2B4</accession>
<evidence type="ECO:0000313" key="2">
    <source>
        <dbReference type="EMBL" id="QGW26726.1"/>
    </source>
</evidence>
<dbReference type="SUPFAM" id="SSF52266">
    <property type="entry name" value="SGNH hydrolase"/>
    <property type="match status" value="1"/>
</dbReference>
<dbReference type="InterPro" id="IPR051532">
    <property type="entry name" value="Ester_Hydrolysis_Enzymes"/>
</dbReference>
<dbReference type="Pfam" id="PF13472">
    <property type="entry name" value="Lipase_GDSL_2"/>
    <property type="match status" value="1"/>
</dbReference>
<dbReference type="GO" id="GO:0004622">
    <property type="term" value="F:phosphatidylcholine lysophospholipase activity"/>
    <property type="evidence" value="ECO:0007669"/>
    <property type="project" value="TreeGrafter"/>
</dbReference>
<organism evidence="2 3">
    <name type="scientific">Phnomibacter ginsenosidimutans</name>
    <dbReference type="NCBI Taxonomy" id="2676868"/>
    <lineage>
        <taxon>Bacteria</taxon>
        <taxon>Pseudomonadati</taxon>
        <taxon>Bacteroidota</taxon>
        <taxon>Chitinophagia</taxon>
        <taxon>Chitinophagales</taxon>
        <taxon>Chitinophagaceae</taxon>
        <taxon>Phnomibacter</taxon>
    </lineage>
</organism>
<dbReference type="EMBL" id="CP046566">
    <property type="protein sequence ID" value="QGW26726.1"/>
    <property type="molecule type" value="Genomic_DNA"/>
</dbReference>
<dbReference type="InterPro" id="IPR013830">
    <property type="entry name" value="SGNH_hydro"/>
</dbReference>
<sequence>MKRIVALFALLAMMISWLPVQKKKVVFFGDSITQMGVNNGGYIWRMQQMLEQKKLSSQYELIGAGIGGNKVYDLYLRMESDVLDKNPDIVFIYIGVNDIWHKATSQTGTDFDKFGKFYTAIINKLKAKNIEVILVTPAGIGELKGNANPQDADLNKYSDAIRQLANTHQLKLVDLRAFWQSYNEANNPNNQEKGQLSYDRVHLNDTGNQLVAEAMLKALGL</sequence>